<dbReference type="EMBL" id="MCFL01000010">
    <property type="protein sequence ID" value="ORZ38080.1"/>
    <property type="molecule type" value="Genomic_DNA"/>
</dbReference>
<dbReference type="OrthoDB" id="5401193at2759"/>
<sequence length="97" mass="10151">MSAKPSPSPAMNSPRGAGPRTTQGPKGTVVRKRKQVNREAQSAARSAAGGNTAGMMRNFNDEAPGLKVDPVMVLVASLVFIASVFLLHIYGKLTGTK</sequence>
<dbReference type="Pfam" id="PF03911">
    <property type="entry name" value="Sec61_beta"/>
    <property type="match status" value="1"/>
</dbReference>
<dbReference type="GO" id="GO:0006886">
    <property type="term" value="P:intracellular protein transport"/>
    <property type="evidence" value="ECO:0007669"/>
    <property type="project" value="InterPro"/>
</dbReference>
<accession>A0A1Y2HU14</accession>
<comment type="similarity">
    <text evidence="2 10">Belongs to the SEC61-beta family.</text>
</comment>
<keyword evidence="4 12" id="KW-0812">Transmembrane</keyword>
<keyword evidence="9 10" id="KW-0472">Membrane</keyword>
<keyword evidence="8 10" id="KW-0811">Translocation</keyword>
<comment type="subcellular location">
    <subcellularLocation>
        <location evidence="1">Endoplasmic reticulum membrane</location>
        <topology evidence="1">Single-pass membrane protein</topology>
    </subcellularLocation>
</comment>
<evidence type="ECO:0000256" key="4">
    <source>
        <dbReference type="ARBA" id="ARBA00022692"/>
    </source>
</evidence>
<comment type="caution">
    <text evidence="13">The sequence shown here is derived from an EMBL/GenBank/DDBJ whole genome shotgun (WGS) entry which is preliminary data.</text>
</comment>
<protein>
    <recommendedName>
        <fullName evidence="10">Protein transport protein Sec61 subunit beta</fullName>
    </recommendedName>
</protein>
<keyword evidence="3 10" id="KW-0813">Transport</keyword>
<evidence type="ECO:0000256" key="9">
    <source>
        <dbReference type="ARBA" id="ARBA00023136"/>
    </source>
</evidence>
<dbReference type="InterPro" id="IPR016482">
    <property type="entry name" value="SecG/Sec61-beta/Sbh"/>
</dbReference>
<proteinExistence type="inferred from homology"/>
<dbReference type="GO" id="GO:0005784">
    <property type="term" value="C:Sec61 translocon complex"/>
    <property type="evidence" value="ECO:0007669"/>
    <property type="project" value="UniProtKB-UniRule"/>
</dbReference>
<dbReference type="PIRSF" id="PIRSF006398">
    <property type="entry name" value="Sec61_beta_euk"/>
    <property type="match status" value="1"/>
</dbReference>
<comment type="function">
    <text evidence="10">Necessary for protein translocation in the endoplasmic reticulum.</text>
</comment>
<evidence type="ECO:0000256" key="6">
    <source>
        <dbReference type="ARBA" id="ARBA00022927"/>
    </source>
</evidence>
<evidence type="ECO:0000256" key="1">
    <source>
        <dbReference type="ARBA" id="ARBA00004389"/>
    </source>
</evidence>
<evidence type="ECO:0000256" key="11">
    <source>
        <dbReference type="SAM" id="MobiDB-lite"/>
    </source>
</evidence>
<evidence type="ECO:0000313" key="14">
    <source>
        <dbReference type="Proteomes" id="UP000193411"/>
    </source>
</evidence>
<reference evidence="13 14" key="1">
    <citation type="submission" date="2016-07" db="EMBL/GenBank/DDBJ databases">
        <title>Pervasive Adenine N6-methylation of Active Genes in Fungi.</title>
        <authorList>
            <consortium name="DOE Joint Genome Institute"/>
            <person name="Mondo S.J."/>
            <person name="Dannebaum R.O."/>
            <person name="Kuo R.C."/>
            <person name="Labutti K."/>
            <person name="Haridas S."/>
            <person name="Kuo A."/>
            <person name="Salamov A."/>
            <person name="Ahrendt S.R."/>
            <person name="Lipzen A."/>
            <person name="Sullivan W."/>
            <person name="Andreopoulos W.B."/>
            <person name="Clum A."/>
            <person name="Lindquist E."/>
            <person name="Daum C."/>
            <person name="Ramamoorthy G.K."/>
            <person name="Gryganskyi A."/>
            <person name="Culley D."/>
            <person name="Magnuson J.K."/>
            <person name="James T.Y."/>
            <person name="O'Malley M.A."/>
            <person name="Stajich J.E."/>
            <person name="Spatafora J.W."/>
            <person name="Visel A."/>
            <person name="Grigoriev I.V."/>
        </authorList>
    </citation>
    <scope>NUCLEOTIDE SEQUENCE [LARGE SCALE GENOMIC DNA]</scope>
    <source>
        <strain evidence="13 14">PL171</strain>
    </source>
</reference>
<gene>
    <name evidence="13" type="ORF">BCR44DRAFT_41494</name>
</gene>
<dbReference type="Proteomes" id="UP000193411">
    <property type="component" value="Unassembled WGS sequence"/>
</dbReference>
<evidence type="ECO:0000256" key="3">
    <source>
        <dbReference type="ARBA" id="ARBA00022448"/>
    </source>
</evidence>
<dbReference type="PANTHER" id="PTHR13509">
    <property type="entry name" value="SEC61 SUBUNIT BETA"/>
    <property type="match status" value="1"/>
</dbReference>
<organism evidence="13 14">
    <name type="scientific">Catenaria anguillulae PL171</name>
    <dbReference type="NCBI Taxonomy" id="765915"/>
    <lineage>
        <taxon>Eukaryota</taxon>
        <taxon>Fungi</taxon>
        <taxon>Fungi incertae sedis</taxon>
        <taxon>Blastocladiomycota</taxon>
        <taxon>Blastocladiomycetes</taxon>
        <taxon>Blastocladiales</taxon>
        <taxon>Catenariaceae</taxon>
        <taxon>Catenaria</taxon>
    </lineage>
</organism>
<feature type="transmembrane region" description="Helical" evidence="12">
    <location>
        <begin position="71"/>
        <end position="91"/>
    </location>
</feature>
<evidence type="ECO:0000256" key="8">
    <source>
        <dbReference type="ARBA" id="ARBA00023010"/>
    </source>
</evidence>
<dbReference type="AlphaFoldDB" id="A0A1Y2HU14"/>
<evidence type="ECO:0000256" key="2">
    <source>
        <dbReference type="ARBA" id="ARBA00006103"/>
    </source>
</evidence>
<evidence type="ECO:0000256" key="5">
    <source>
        <dbReference type="ARBA" id="ARBA00022824"/>
    </source>
</evidence>
<name>A0A1Y2HU14_9FUNG</name>
<evidence type="ECO:0000256" key="7">
    <source>
        <dbReference type="ARBA" id="ARBA00022989"/>
    </source>
</evidence>
<evidence type="ECO:0000256" key="12">
    <source>
        <dbReference type="SAM" id="Phobius"/>
    </source>
</evidence>
<evidence type="ECO:0000256" key="10">
    <source>
        <dbReference type="PIRNR" id="PIRNR006398"/>
    </source>
</evidence>
<evidence type="ECO:0000313" key="13">
    <source>
        <dbReference type="EMBL" id="ORZ38080.1"/>
    </source>
</evidence>
<keyword evidence="5 10" id="KW-0256">Endoplasmic reticulum</keyword>
<keyword evidence="6 10" id="KW-0653">Protein transport</keyword>
<dbReference type="InterPro" id="IPR030671">
    <property type="entry name" value="Sec61-beta/Sbh"/>
</dbReference>
<dbReference type="STRING" id="765915.A0A1Y2HU14"/>
<feature type="region of interest" description="Disordered" evidence="11">
    <location>
        <begin position="1"/>
        <end position="61"/>
    </location>
</feature>
<keyword evidence="7 12" id="KW-1133">Transmembrane helix</keyword>
<keyword evidence="14" id="KW-1185">Reference proteome</keyword>